<feature type="non-terminal residue" evidence="7">
    <location>
        <position position="100"/>
    </location>
</feature>
<dbReference type="AlphaFoldDB" id="A0AAJ2H521"/>
<evidence type="ECO:0000259" key="6">
    <source>
        <dbReference type="Pfam" id="PF09864"/>
    </source>
</evidence>
<feature type="domain" description="C-type lysozyme inhibitor" evidence="6">
    <location>
        <begin position="57"/>
        <end position="99"/>
    </location>
</feature>
<evidence type="ECO:0000313" key="8">
    <source>
        <dbReference type="Proteomes" id="UP001268610"/>
    </source>
</evidence>
<feature type="region of interest" description="Disordered" evidence="5">
    <location>
        <begin position="1"/>
        <end position="49"/>
    </location>
</feature>
<dbReference type="EMBL" id="JAVLSF010001204">
    <property type="protein sequence ID" value="MDR9778778.1"/>
    <property type="molecule type" value="Genomic_DNA"/>
</dbReference>
<dbReference type="Gene3D" id="2.40.128.200">
    <property type="match status" value="1"/>
</dbReference>
<gene>
    <name evidence="7" type="ORF">RJJ65_40235</name>
</gene>
<dbReference type="Proteomes" id="UP001268610">
    <property type="component" value="Unassembled WGS sequence"/>
</dbReference>
<dbReference type="InterPro" id="IPR018660">
    <property type="entry name" value="MliC"/>
</dbReference>
<keyword evidence="3" id="KW-0564">Palmitate</keyword>
<keyword evidence="2" id="KW-0472">Membrane</keyword>
<organism evidence="7 8">
    <name type="scientific">Rhizobium hidalgonense</name>
    <dbReference type="NCBI Taxonomy" id="1538159"/>
    <lineage>
        <taxon>Bacteria</taxon>
        <taxon>Pseudomonadati</taxon>
        <taxon>Pseudomonadota</taxon>
        <taxon>Alphaproteobacteria</taxon>
        <taxon>Hyphomicrobiales</taxon>
        <taxon>Rhizobiaceae</taxon>
        <taxon>Rhizobium/Agrobacterium group</taxon>
        <taxon>Rhizobium</taxon>
    </lineage>
</organism>
<sequence>MLVTACQKTNESSSSADVSEQTRTAEGMSTASQDRVSQNNLSENEVKNNPNIIKTNYQCDQGKMVVAIYNNSNINSPRVTLTIDGRRFEMYNVIASSGTL</sequence>
<evidence type="ECO:0000256" key="4">
    <source>
        <dbReference type="ARBA" id="ARBA00023288"/>
    </source>
</evidence>
<dbReference type="SUPFAM" id="SSF141488">
    <property type="entry name" value="YdhA-like"/>
    <property type="match status" value="1"/>
</dbReference>
<dbReference type="Pfam" id="PF09864">
    <property type="entry name" value="MliC"/>
    <property type="match status" value="1"/>
</dbReference>
<evidence type="ECO:0000256" key="1">
    <source>
        <dbReference type="ARBA" id="ARBA00022729"/>
    </source>
</evidence>
<dbReference type="RefSeq" id="WP_310866765.1">
    <property type="nucleotide sequence ID" value="NZ_JAVLSF010001204.1"/>
</dbReference>
<proteinExistence type="predicted"/>
<evidence type="ECO:0000313" key="7">
    <source>
        <dbReference type="EMBL" id="MDR9778778.1"/>
    </source>
</evidence>
<protein>
    <submittedName>
        <fullName evidence="7">MliC family protein</fullName>
    </submittedName>
</protein>
<name>A0AAJ2H521_9HYPH</name>
<evidence type="ECO:0000256" key="3">
    <source>
        <dbReference type="ARBA" id="ARBA00023139"/>
    </source>
</evidence>
<keyword evidence="4" id="KW-0449">Lipoprotein</keyword>
<reference evidence="7" key="1">
    <citation type="submission" date="2023-04" db="EMBL/GenBank/DDBJ databases">
        <title>Genomic characterization of faba bean (Vicia faba) microsymbionts in Mexican soils.</title>
        <authorList>
            <person name="Rivera Orduna F.N."/>
            <person name="Guevara-Luna J."/>
            <person name="Yan J."/>
            <person name="Arroyo-Herrera I."/>
            <person name="Li Y."/>
            <person name="Vasquez-Murrieta M.S."/>
            <person name="Wang E.T."/>
        </authorList>
    </citation>
    <scope>NUCLEOTIDE SEQUENCE</scope>
    <source>
        <strain evidence="7">CH26</strain>
    </source>
</reference>
<evidence type="ECO:0000256" key="5">
    <source>
        <dbReference type="SAM" id="MobiDB-lite"/>
    </source>
</evidence>
<dbReference type="InterPro" id="IPR036328">
    <property type="entry name" value="MliC_sf"/>
</dbReference>
<accession>A0AAJ2H521</accession>
<evidence type="ECO:0000256" key="2">
    <source>
        <dbReference type="ARBA" id="ARBA00023136"/>
    </source>
</evidence>
<keyword evidence="1" id="KW-0732">Signal</keyword>
<comment type="caution">
    <text evidence="7">The sequence shown here is derived from an EMBL/GenBank/DDBJ whole genome shotgun (WGS) entry which is preliminary data.</text>
</comment>